<feature type="non-terminal residue" evidence="1">
    <location>
        <position position="1"/>
    </location>
</feature>
<accession>A0ABT4YB80</accession>
<dbReference type="PRINTS" id="PR00313">
    <property type="entry name" value="CABNDNGRPT"/>
</dbReference>
<dbReference type="Proteomes" id="UP001211689">
    <property type="component" value="Unassembled WGS sequence"/>
</dbReference>
<organism evidence="1 2">
    <name type="scientific">Metapseudomonas resinovorans</name>
    <name type="common">Pseudomonas resinovorans</name>
    <dbReference type="NCBI Taxonomy" id="53412"/>
    <lineage>
        <taxon>Bacteria</taxon>
        <taxon>Pseudomonadati</taxon>
        <taxon>Pseudomonadota</taxon>
        <taxon>Gammaproteobacteria</taxon>
        <taxon>Pseudomonadales</taxon>
        <taxon>Pseudomonadaceae</taxon>
        <taxon>Metapseudomonas</taxon>
    </lineage>
</organism>
<dbReference type="EMBL" id="JANEWF010000041">
    <property type="protein sequence ID" value="MDA8486155.1"/>
    <property type="molecule type" value="Genomic_DNA"/>
</dbReference>
<evidence type="ECO:0000313" key="2">
    <source>
        <dbReference type="Proteomes" id="UP001211689"/>
    </source>
</evidence>
<name>A0ABT4YB80_METRE</name>
<sequence length="152" mass="15136">YEVTNAGDVVAEFTGQGVDTVWTSLASYTLGANVERLFFGGSGNFTGTGNALANVIGGGTGNDVLTGGLGSDTFMFAAGFGNDSILDFDANPAGGQDLIRLTVPGITAANFAASVAITDVGADTRVTIGANSITLVGVADATTITQADFIVS</sequence>
<evidence type="ECO:0000313" key="1">
    <source>
        <dbReference type="EMBL" id="MDA8486155.1"/>
    </source>
</evidence>
<proteinExistence type="predicted"/>
<dbReference type="Gene3D" id="2.150.10.10">
    <property type="entry name" value="Serralysin-like metalloprotease, C-terminal"/>
    <property type="match status" value="1"/>
</dbReference>
<keyword evidence="2" id="KW-1185">Reference proteome</keyword>
<dbReference type="SUPFAM" id="SSF51120">
    <property type="entry name" value="beta-Roll"/>
    <property type="match status" value="1"/>
</dbReference>
<reference evidence="1 2" key="1">
    <citation type="submission" date="2022-07" db="EMBL/GenBank/DDBJ databases">
        <title>Genome Analysis of Selected Gammaproteobacteria from Nigerian Food snails.</title>
        <authorList>
            <person name="Okafor A.C."/>
        </authorList>
    </citation>
    <scope>NUCLEOTIDE SEQUENCE [LARGE SCALE GENOMIC DNA]</scope>
    <source>
        <strain evidence="1 2">Awg 2</strain>
    </source>
</reference>
<comment type="caution">
    <text evidence="1">The sequence shown here is derived from an EMBL/GenBank/DDBJ whole genome shotgun (WGS) entry which is preliminary data.</text>
</comment>
<protein>
    <submittedName>
        <fullName evidence="1">Calcium-binding protein</fullName>
    </submittedName>
</protein>
<dbReference type="InterPro" id="IPR011049">
    <property type="entry name" value="Serralysin-like_metalloprot_C"/>
</dbReference>
<gene>
    <name evidence="1" type="ORF">NNO07_24085</name>
</gene>